<dbReference type="PROSITE" id="PS51819">
    <property type="entry name" value="VOC"/>
    <property type="match status" value="1"/>
</dbReference>
<dbReference type="PANTHER" id="PTHR43048">
    <property type="entry name" value="METHYLMALONYL-COA EPIMERASE"/>
    <property type="match status" value="1"/>
</dbReference>
<dbReference type="InterPro" id="IPR004360">
    <property type="entry name" value="Glyas_Fos-R_dOase_dom"/>
</dbReference>
<dbReference type="GO" id="GO:0046491">
    <property type="term" value="P:L-methylmalonyl-CoA metabolic process"/>
    <property type="evidence" value="ECO:0007669"/>
    <property type="project" value="TreeGrafter"/>
</dbReference>
<dbReference type="SUPFAM" id="SSF54593">
    <property type="entry name" value="Glyoxalase/Bleomycin resistance protein/Dihydroxybiphenyl dioxygenase"/>
    <property type="match status" value="2"/>
</dbReference>
<dbReference type="STRING" id="53378.BRW65_01650"/>
<feature type="domain" description="VOC" evidence="2">
    <location>
        <begin position="180"/>
        <end position="308"/>
    </location>
</feature>
<dbReference type="InterPro" id="IPR051785">
    <property type="entry name" value="MMCE/EMCE_epimerase"/>
</dbReference>
<sequence>MQVGELFHVVHVVDDLAAAEVWYERIFSPCYMFRGHESTLDHRTASLMLIADYPAEPMAPHPGQAGQQGTIGKFRRRFGPRLHSLAWYCDSIGEGYERFRSFGARVTGDGGAVLRQAPTRGGIYTHPRDTFGMIELMEPRVGGRGGAPIGDSLGECYDPRLAGTHDASWWSTDHPLGIRRTSHVTVLVDDLERAVELYVGVLGGRTFHETRAPRAAFVAVGSDSVVELRLPAAGTAEADALAREGAMIWSTTFLVTDLSAACAHLSASGVPFSPGTHAVSIDPGQAFGARYALTAEVTPGDPREPAAS</sequence>
<organism evidence="3 4">
    <name type="scientific">Mycobacterium paraffinicum</name>
    <dbReference type="NCBI Taxonomy" id="53378"/>
    <lineage>
        <taxon>Bacteria</taxon>
        <taxon>Bacillati</taxon>
        <taxon>Actinomycetota</taxon>
        <taxon>Actinomycetes</taxon>
        <taxon>Mycobacteriales</taxon>
        <taxon>Mycobacteriaceae</taxon>
        <taxon>Mycobacterium</taxon>
    </lineage>
</organism>
<dbReference type="PANTHER" id="PTHR43048:SF3">
    <property type="entry name" value="METHYLMALONYL-COA EPIMERASE, MITOCHONDRIAL"/>
    <property type="match status" value="1"/>
</dbReference>
<reference evidence="3 4" key="1">
    <citation type="submission" date="2016-11" db="EMBL/GenBank/DDBJ databases">
        <title>Genome sequences of unsequenced Mycobacteria.</title>
        <authorList>
            <person name="Greninger A.L."/>
            <person name="Fang F."/>
            <person name="Jerome K.R."/>
        </authorList>
    </citation>
    <scope>NUCLEOTIDE SEQUENCE [LARGE SCALE GENOMIC DNA]</scope>
    <source>
        <strain evidence="3 4">M11</strain>
    </source>
</reference>
<dbReference type="AlphaFoldDB" id="A0A1Q4I2F3"/>
<keyword evidence="1" id="KW-0479">Metal-binding</keyword>
<comment type="caution">
    <text evidence="3">The sequence shown here is derived from an EMBL/GenBank/DDBJ whole genome shotgun (WGS) entry which is preliminary data.</text>
</comment>
<evidence type="ECO:0000256" key="1">
    <source>
        <dbReference type="ARBA" id="ARBA00022723"/>
    </source>
</evidence>
<protein>
    <recommendedName>
        <fullName evidence="2">VOC domain-containing protein</fullName>
    </recommendedName>
</protein>
<accession>A0A1Q4I2F3</accession>
<evidence type="ECO:0000313" key="4">
    <source>
        <dbReference type="Proteomes" id="UP000186438"/>
    </source>
</evidence>
<evidence type="ECO:0000313" key="3">
    <source>
        <dbReference type="EMBL" id="OJZ76159.1"/>
    </source>
</evidence>
<name>A0A1Q4I2F3_9MYCO</name>
<dbReference type="Proteomes" id="UP000186438">
    <property type="component" value="Unassembled WGS sequence"/>
</dbReference>
<dbReference type="GO" id="GO:0046872">
    <property type="term" value="F:metal ion binding"/>
    <property type="evidence" value="ECO:0007669"/>
    <property type="project" value="UniProtKB-KW"/>
</dbReference>
<dbReference type="InterPro" id="IPR037523">
    <property type="entry name" value="VOC_core"/>
</dbReference>
<dbReference type="InterPro" id="IPR029068">
    <property type="entry name" value="Glyas_Bleomycin-R_OHBP_Dase"/>
</dbReference>
<dbReference type="Pfam" id="PF00903">
    <property type="entry name" value="Glyoxalase"/>
    <property type="match status" value="1"/>
</dbReference>
<dbReference type="RefSeq" id="WP_073870495.1">
    <property type="nucleotide sequence ID" value="NZ_MPNT01000001.1"/>
</dbReference>
<proteinExistence type="predicted"/>
<dbReference type="GO" id="GO:0004493">
    <property type="term" value="F:methylmalonyl-CoA epimerase activity"/>
    <property type="evidence" value="ECO:0007669"/>
    <property type="project" value="TreeGrafter"/>
</dbReference>
<dbReference type="EMBL" id="MPNT01000001">
    <property type="protein sequence ID" value="OJZ76159.1"/>
    <property type="molecule type" value="Genomic_DNA"/>
</dbReference>
<gene>
    <name evidence="3" type="ORF">BRW65_01650</name>
</gene>
<dbReference type="Gene3D" id="3.10.180.10">
    <property type="entry name" value="2,3-Dihydroxybiphenyl 1,2-Dioxygenase, domain 1"/>
    <property type="match status" value="2"/>
</dbReference>
<keyword evidence="4" id="KW-1185">Reference proteome</keyword>
<evidence type="ECO:0000259" key="2">
    <source>
        <dbReference type="PROSITE" id="PS51819"/>
    </source>
</evidence>